<organism evidence="4 5">
    <name type="scientific">Magallana gigas</name>
    <name type="common">Pacific oyster</name>
    <name type="synonym">Crassostrea gigas</name>
    <dbReference type="NCBI Taxonomy" id="29159"/>
    <lineage>
        <taxon>Eukaryota</taxon>
        <taxon>Metazoa</taxon>
        <taxon>Spiralia</taxon>
        <taxon>Lophotrochozoa</taxon>
        <taxon>Mollusca</taxon>
        <taxon>Bivalvia</taxon>
        <taxon>Autobranchia</taxon>
        <taxon>Pteriomorphia</taxon>
        <taxon>Ostreida</taxon>
        <taxon>Ostreoidea</taxon>
        <taxon>Ostreidae</taxon>
        <taxon>Magallana</taxon>
    </lineage>
</organism>
<dbReference type="InterPro" id="IPR000198">
    <property type="entry name" value="RhoGAP_dom"/>
</dbReference>
<evidence type="ECO:0000256" key="1">
    <source>
        <dbReference type="ARBA" id="ARBA00022468"/>
    </source>
</evidence>
<dbReference type="EnsemblMetazoa" id="G6991.1">
    <property type="protein sequence ID" value="G6991.1:cds"/>
    <property type="gene ID" value="G6991"/>
</dbReference>
<dbReference type="OrthoDB" id="27680at2759"/>
<dbReference type="GO" id="GO:0030833">
    <property type="term" value="P:regulation of actin filament polymerization"/>
    <property type="evidence" value="ECO:0007669"/>
    <property type="project" value="TreeGrafter"/>
</dbReference>
<dbReference type="SUPFAM" id="SSF48350">
    <property type="entry name" value="GTPase activation domain, GAP"/>
    <property type="match status" value="1"/>
</dbReference>
<dbReference type="Pfam" id="PF00620">
    <property type="entry name" value="RhoGAP"/>
    <property type="match status" value="1"/>
</dbReference>
<keyword evidence="1" id="KW-0343">GTPase activation</keyword>
<reference evidence="4" key="1">
    <citation type="submission" date="2022-08" db="UniProtKB">
        <authorList>
            <consortium name="EnsemblMetazoa"/>
        </authorList>
    </citation>
    <scope>IDENTIFICATION</scope>
    <source>
        <strain evidence="4">05x7-T-G4-1.051#20</strain>
    </source>
</reference>
<feature type="domain" description="Rho-GAP" evidence="3">
    <location>
        <begin position="301"/>
        <end position="502"/>
    </location>
</feature>
<evidence type="ECO:0000313" key="4">
    <source>
        <dbReference type="EnsemblMetazoa" id="G6991.1:cds"/>
    </source>
</evidence>
<protein>
    <recommendedName>
        <fullName evidence="3">Rho-GAP domain-containing protein</fullName>
    </recommendedName>
</protein>
<dbReference type="InterPro" id="IPR057323">
    <property type="entry name" value="RHG40/28/18_ubiquitin"/>
</dbReference>
<dbReference type="InterPro" id="IPR008936">
    <property type="entry name" value="Rho_GTPase_activation_prot"/>
</dbReference>
<dbReference type="OMA" id="QHNMESQ"/>
<dbReference type="SMART" id="SM00324">
    <property type="entry name" value="RhoGAP"/>
    <property type="match status" value="1"/>
</dbReference>
<dbReference type="PROSITE" id="PS50238">
    <property type="entry name" value="RHOGAP"/>
    <property type="match status" value="1"/>
</dbReference>
<dbReference type="Gene3D" id="1.10.555.10">
    <property type="entry name" value="Rho GTPase activation protein"/>
    <property type="match status" value="1"/>
</dbReference>
<proteinExistence type="predicted"/>
<name>A0A8W8NN99_MAGGI</name>
<dbReference type="GO" id="GO:0005096">
    <property type="term" value="F:GTPase activator activity"/>
    <property type="evidence" value="ECO:0007669"/>
    <property type="project" value="UniProtKB-KW"/>
</dbReference>
<dbReference type="GO" id="GO:0051056">
    <property type="term" value="P:regulation of small GTPase mediated signal transduction"/>
    <property type="evidence" value="ECO:0007669"/>
    <property type="project" value="TreeGrafter"/>
</dbReference>
<dbReference type="PANTHER" id="PTHR14963">
    <property type="entry name" value="RHO GTPASE ACTIVATING PROTEIN 18,19-RELATED"/>
    <property type="match status" value="1"/>
</dbReference>
<dbReference type="Pfam" id="PF25442">
    <property type="entry name" value="Ubiquitin_RHG40_C"/>
    <property type="match status" value="1"/>
</dbReference>
<evidence type="ECO:0000313" key="5">
    <source>
        <dbReference type="Proteomes" id="UP000005408"/>
    </source>
</evidence>
<evidence type="ECO:0000256" key="2">
    <source>
        <dbReference type="SAM" id="MobiDB-lite"/>
    </source>
</evidence>
<sequence>MIRTPRSNSYEDYWKEFKDIASSTDGENEEEEITKTPDEGEEEISWLKEAGYDFVVNYITGGRELTDEEIQGFTATLTTSQAAVVRRRVNTLSATIRSKQKHKVDVRDIFPQPPDNQSPRSPVPQTTSDGIDDINLSAVPRRHTDKRLPSLYRGRGEYSMSGRGNEVFKDPEESGIETLSVQQTGTFNKHMVPDPPDDMRRSVMTAMPSISDEDIELCIEETAPKNSMQNAGLEKEDNLPNFNIVPDRLGVTMVTDLSLEDMKQIKSLALIELTALFERHHIIYHRRKGKKKGRDHGIFGVPLHTLIEQDQKIRPNQTVPMVFEDMAKFMEHHCLEQEGILRIPGSASRIKQLRKDLEDKFYSGTFSWVNVLPHDAAALLKQFLRELPHPLLTHEYIEAFAQVENIQDKKQQLLVLNLLILLLPPVNRNTLKMLLELLLKITQKRRTNLMGLSNVSMIMAPNLFLSPSSRSKTKGVREMEISMAAGTSNIVMMLIKYQDILWTVPSVLIQQMRHQNELEMQKKNREKSIMKFLRKDKADVYKKPAVINEGDFEEGVIRVLAPSLTKSCAAVKLTDNTTAGDVVDKFRNTNFTNGRNKKKDNNVQGVANFAEKDARLYEVGGNIGERRLDPATNMLALYQLNPNAEWVIRSESMD</sequence>
<dbReference type="AlphaFoldDB" id="A0A8W8NN99"/>
<dbReference type="PANTHER" id="PTHR14963:SF1">
    <property type="entry name" value="RHO GTPASE-ACTIVATING PROTEIN CONUNDRUM"/>
    <property type="match status" value="1"/>
</dbReference>
<feature type="compositionally biased region" description="Polar residues" evidence="2">
    <location>
        <begin position="117"/>
        <end position="129"/>
    </location>
</feature>
<keyword evidence="5" id="KW-1185">Reference proteome</keyword>
<feature type="region of interest" description="Disordered" evidence="2">
    <location>
        <begin position="100"/>
        <end position="133"/>
    </location>
</feature>
<dbReference type="Proteomes" id="UP000005408">
    <property type="component" value="Unassembled WGS sequence"/>
</dbReference>
<accession>A0A8W8NN99</accession>
<evidence type="ECO:0000259" key="3">
    <source>
        <dbReference type="PROSITE" id="PS50238"/>
    </source>
</evidence>
<feature type="region of interest" description="Disordered" evidence="2">
    <location>
        <begin position="21"/>
        <end position="40"/>
    </location>
</feature>
<dbReference type="GO" id="GO:0005737">
    <property type="term" value="C:cytoplasm"/>
    <property type="evidence" value="ECO:0007669"/>
    <property type="project" value="TreeGrafter"/>
</dbReference>
<dbReference type="GO" id="GO:0007165">
    <property type="term" value="P:signal transduction"/>
    <property type="evidence" value="ECO:0007669"/>
    <property type="project" value="InterPro"/>
</dbReference>